<protein>
    <submittedName>
        <fullName evidence="1">Ankyrin repeat domain-containing protein</fullName>
    </submittedName>
</protein>
<dbReference type="RefSeq" id="WP_233372339.1">
    <property type="nucleotide sequence ID" value="NZ_JAJTWU010000004.1"/>
</dbReference>
<dbReference type="Proteomes" id="UP001200741">
    <property type="component" value="Unassembled WGS sequence"/>
</dbReference>
<dbReference type="Gene3D" id="1.25.40.20">
    <property type="entry name" value="Ankyrin repeat-containing domain"/>
    <property type="match status" value="1"/>
</dbReference>
<gene>
    <name evidence="1" type="ORF">LXT13_12970</name>
</gene>
<organism evidence="1 2">
    <name type="scientific">Pelomonas cellulosilytica</name>
    <dbReference type="NCBI Taxonomy" id="2906762"/>
    <lineage>
        <taxon>Bacteria</taxon>
        <taxon>Pseudomonadati</taxon>
        <taxon>Pseudomonadota</taxon>
        <taxon>Betaproteobacteria</taxon>
        <taxon>Burkholderiales</taxon>
        <taxon>Sphaerotilaceae</taxon>
        <taxon>Roseateles</taxon>
    </lineage>
</organism>
<dbReference type="SUPFAM" id="SSF48403">
    <property type="entry name" value="Ankyrin repeat"/>
    <property type="match status" value="1"/>
</dbReference>
<reference evidence="1 2" key="1">
    <citation type="submission" date="2021-12" db="EMBL/GenBank/DDBJ databases">
        <title>Genome seq of P8.</title>
        <authorList>
            <person name="Seo T."/>
        </authorList>
    </citation>
    <scope>NUCLEOTIDE SEQUENCE [LARGE SCALE GENOMIC DNA]</scope>
    <source>
        <strain evidence="1 2">P8</strain>
    </source>
</reference>
<sequence length="324" mass="35618">MIDRLGLQIRENLEDAKAQQTPEDLERAAAEEIAAFIARAPGDLSLTAKDEDERTPLIAAASDGYPQVVRALLADPSVRLRINEPDDDGTTAWMRANFALPLTLVACQPGTLTLERSALLAPYVRRMGQLLKTQGAAINDVIQQLEAAGADPDMDAAKRAWLRQCPNATPALQQALADGPLVQTLVKEAVTRQREFNITAAEAPRKLPVRPPPGMHFIDVEAKQGRGKVVPEWTFNDARCERMGKPEPPRAVNWRGWITFKMIARTRAAVVEVADFEVIGSAPEAVVDFFRNALVRALVDYRCAGEHLFKQVITVQVSARMLGL</sequence>
<comment type="caution">
    <text evidence="1">The sequence shown here is derived from an EMBL/GenBank/DDBJ whole genome shotgun (WGS) entry which is preliminary data.</text>
</comment>
<evidence type="ECO:0000313" key="1">
    <source>
        <dbReference type="EMBL" id="MCE4555327.1"/>
    </source>
</evidence>
<proteinExistence type="predicted"/>
<dbReference type="InterPro" id="IPR036770">
    <property type="entry name" value="Ankyrin_rpt-contain_sf"/>
</dbReference>
<evidence type="ECO:0000313" key="2">
    <source>
        <dbReference type="Proteomes" id="UP001200741"/>
    </source>
</evidence>
<name>A0ABS8XWU8_9BURK</name>
<keyword evidence="2" id="KW-1185">Reference proteome</keyword>
<dbReference type="EMBL" id="JAJTWU010000004">
    <property type="protein sequence ID" value="MCE4555327.1"/>
    <property type="molecule type" value="Genomic_DNA"/>
</dbReference>
<accession>A0ABS8XWU8</accession>